<evidence type="ECO:0000256" key="3">
    <source>
        <dbReference type="ARBA" id="ARBA00022553"/>
    </source>
</evidence>
<name>A0ABW2I034_9ACTN</name>
<dbReference type="InterPro" id="IPR010071">
    <property type="entry name" value="AA_adenyl_dom"/>
</dbReference>
<dbReference type="Gene3D" id="3.30.559.30">
    <property type="entry name" value="Nonribosomal peptide synthetase, condensation domain"/>
    <property type="match status" value="1"/>
</dbReference>
<dbReference type="InterPro" id="IPR029058">
    <property type="entry name" value="AB_hydrolase_fold"/>
</dbReference>
<protein>
    <submittedName>
        <fullName evidence="5">Amino acid adenylation domain-containing protein</fullName>
    </submittedName>
</protein>
<dbReference type="InterPro" id="IPR020845">
    <property type="entry name" value="AMP-binding_CS"/>
</dbReference>
<reference evidence="6" key="1">
    <citation type="journal article" date="2019" name="Int. J. Syst. Evol. Microbiol.">
        <title>The Global Catalogue of Microorganisms (GCM) 10K type strain sequencing project: providing services to taxonomists for standard genome sequencing and annotation.</title>
        <authorList>
            <consortium name="The Broad Institute Genomics Platform"/>
            <consortium name="The Broad Institute Genome Sequencing Center for Infectious Disease"/>
            <person name="Wu L."/>
            <person name="Ma J."/>
        </authorList>
    </citation>
    <scope>NUCLEOTIDE SEQUENCE [LARGE SCALE GENOMIC DNA]</scope>
    <source>
        <strain evidence="6">XZYJT-10</strain>
    </source>
</reference>
<dbReference type="PROSITE" id="PS50075">
    <property type="entry name" value="CARRIER"/>
    <property type="match status" value="1"/>
</dbReference>
<dbReference type="Proteomes" id="UP001596548">
    <property type="component" value="Unassembled WGS sequence"/>
</dbReference>
<dbReference type="InterPro" id="IPR036736">
    <property type="entry name" value="ACP-like_sf"/>
</dbReference>
<dbReference type="SMART" id="SM00824">
    <property type="entry name" value="PKS_TE"/>
    <property type="match status" value="1"/>
</dbReference>
<gene>
    <name evidence="5" type="ORF">ACFQS1_25310</name>
</gene>
<evidence type="ECO:0000256" key="1">
    <source>
        <dbReference type="ARBA" id="ARBA00001957"/>
    </source>
</evidence>
<keyword evidence="6" id="KW-1185">Reference proteome</keyword>
<comment type="caution">
    <text evidence="5">The sequence shown here is derived from an EMBL/GenBank/DDBJ whole genome shotgun (WGS) entry which is preliminary data.</text>
</comment>
<dbReference type="Gene3D" id="2.30.38.10">
    <property type="entry name" value="Luciferase, Domain 3"/>
    <property type="match status" value="1"/>
</dbReference>
<dbReference type="RefSeq" id="WP_378972756.1">
    <property type="nucleotide sequence ID" value="NZ_JBHTBJ010000021.1"/>
</dbReference>
<dbReference type="InterPro" id="IPR001031">
    <property type="entry name" value="Thioesterase"/>
</dbReference>
<comment type="cofactor">
    <cofactor evidence="1">
        <name>pantetheine 4'-phosphate</name>
        <dbReference type="ChEBI" id="CHEBI:47942"/>
    </cofactor>
</comment>
<dbReference type="InterPro" id="IPR045851">
    <property type="entry name" value="AMP-bd_C_sf"/>
</dbReference>
<dbReference type="Gene3D" id="3.40.50.1820">
    <property type="entry name" value="alpha/beta hydrolase"/>
    <property type="match status" value="1"/>
</dbReference>
<dbReference type="CDD" id="cd19531">
    <property type="entry name" value="LCL_NRPS-like"/>
    <property type="match status" value="1"/>
</dbReference>
<proteinExistence type="predicted"/>
<dbReference type="InterPro" id="IPR000873">
    <property type="entry name" value="AMP-dep_synth/lig_dom"/>
</dbReference>
<dbReference type="Gene3D" id="3.30.559.10">
    <property type="entry name" value="Chloramphenicol acetyltransferase-like domain"/>
    <property type="match status" value="1"/>
</dbReference>
<dbReference type="InterPro" id="IPR025110">
    <property type="entry name" value="AMP-bd_C"/>
</dbReference>
<dbReference type="InterPro" id="IPR001242">
    <property type="entry name" value="Condensation_dom"/>
</dbReference>
<dbReference type="Pfam" id="PF00550">
    <property type="entry name" value="PP-binding"/>
    <property type="match status" value="1"/>
</dbReference>
<dbReference type="SUPFAM" id="SSF52777">
    <property type="entry name" value="CoA-dependent acyltransferases"/>
    <property type="match status" value="2"/>
</dbReference>
<feature type="domain" description="Carrier" evidence="4">
    <location>
        <begin position="968"/>
        <end position="1043"/>
    </location>
</feature>
<dbReference type="EMBL" id="JBHTBJ010000021">
    <property type="protein sequence ID" value="MFC7277325.1"/>
    <property type="molecule type" value="Genomic_DNA"/>
</dbReference>
<dbReference type="NCBIfam" id="TIGR01733">
    <property type="entry name" value="AA-adenyl-dom"/>
    <property type="match status" value="1"/>
</dbReference>
<dbReference type="Pfam" id="PF00668">
    <property type="entry name" value="Condensation"/>
    <property type="match status" value="1"/>
</dbReference>
<keyword evidence="3" id="KW-0597">Phosphoprotein</keyword>
<dbReference type="CDD" id="cd05930">
    <property type="entry name" value="A_NRPS"/>
    <property type="match status" value="1"/>
</dbReference>
<organism evidence="5 6">
    <name type="scientific">Paractinoplanes rhizophilus</name>
    <dbReference type="NCBI Taxonomy" id="1416877"/>
    <lineage>
        <taxon>Bacteria</taxon>
        <taxon>Bacillati</taxon>
        <taxon>Actinomycetota</taxon>
        <taxon>Actinomycetes</taxon>
        <taxon>Micromonosporales</taxon>
        <taxon>Micromonosporaceae</taxon>
        <taxon>Paractinoplanes</taxon>
    </lineage>
</organism>
<evidence type="ECO:0000313" key="5">
    <source>
        <dbReference type="EMBL" id="MFC7277325.1"/>
    </source>
</evidence>
<dbReference type="InterPro" id="IPR009081">
    <property type="entry name" value="PP-bd_ACP"/>
</dbReference>
<dbReference type="PROSITE" id="PS00455">
    <property type="entry name" value="AMP_BINDING"/>
    <property type="match status" value="1"/>
</dbReference>
<dbReference type="Pfam" id="PF13193">
    <property type="entry name" value="AMP-binding_C"/>
    <property type="match status" value="1"/>
</dbReference>
<dbReference type="Gene3D" id="3.40.50.980">
    <property type="match status" value="2"/>
</dbReference>
<dbReference type="Gene3D" id="1.10.1200.10">
    <property type="entry name" value="ACP-like"/>
    <property type="match status" value="1"/>
</dbReference>
<dbReference type="PANTHER" id="PTHR45527">
    <property type="entry name" value="NONRIBOSOMAL PEPTIDE SYNTHETASE"/>
    <property type="match status" value="1"/>
</dbReference>
<dbReference type="InterPro" id="IPR023213">
    <property type="entry name" value="CAT-like_dom_sf"/>
</dbReference>
<keyword evidence="2" id="KW-0596">Phosphopantetheine</keyword>
<dbReference type="InterPro" id="IPR020802">
    <property type="entry name" value="TesA-like"/>
</dbReference>
<accession>A0ABW2I034</accession>
<dbReference type="SMART" id="SM00823">
    <property type="entry name" value="PKS_PP"/>
    <property type="match status" value="1"/>
</dbReference>
<dbReference type="Gene3D" id="3.30.300.30">
    <property type="match status" value="1"/>
</dbReference>
<sequence length="1274" mass="135874">MTAEQQIAALSPARQELIRRRLAAARASKAIPAADRTGRLPLSHAQQRLWFLDQLDPGLPTYKLPWALRIRTAIDPGRLRAALTRLVTRHEILRTRYLADDGAPYQVVDPPPDDVPLAVAEIDEAELAKHVTDRTRHPVDLAAGPALTATLFRLAPDDHVVLLDLHHISTDGWSTSILMRELLTLYRGGTLAPLPIQYADFAVWQREQVNGEDLENQLRYWRTRLKDLPTLQFPADRSRPAQRSWAGATDAFTFASALRENVERLARAARCTPMTVWLAGFQALLARYCAQDDIVIGSVFSGRTYAELEPLIGLFANTLVLRTDLGGDPTFRELLARTADTLLGAHQHQNVPFDRVVDALAPPRESGRNPLFQVCLVYQDFAAAAAAADGGPVTESVPAGSGTSRFDLVLYLGPRADGGQGGFAEYSTELYDQARIGRFVRHLETLLSELVADPDAPISRAQLPDETRAAGWNDTAVTYPTAGSTLPELVARTGVAARFEGAELTYEQLHAAADRVAGALRARGIGPEDVVGVLLERSLDLPVALLGVLKSGAAYLPLDPAHPDARIAFQVRDAGCRLVLTNGRDAARVPVTALTLADCSGGGAGVTAVPENAAYVIYTSGSTGRPKGVVVAHVNAVNYVTTAGRMFAITPGDRVLQFSNPCFDVSVLDIFGALCHGATLILGSRETLRDPVALHGLLRRERVTVAAIAPAMLAVLDPGDLPDLRVVSAAGEAFPAEVVNRWSAPDRVFHNGYGPTETTVICVDHECAPSAEPPPIGRPLPNQRAYVVDRQGRPAPVGVPGELLVGGTGVARGYLGRPALTAQRFVPDPFGPPGARLYRTGDLARWTDGGVLRYLGRLDDQVKIRGYRVEPGEVTSVLAALPGVAAGVVVARDDGAGPRLVAYYVPSGVALDPARLREQLGAALPDYLIPAAFVALDGLPVGTSGKVDRKALPAPHVSRSSAAPGYVAPRTPAERALAEVWRGVLGIDRIGVHDDFFVLGGDSLLSIRMVARARTTLGLTLQVRDVFARPTVAGLAAGTTRAGGTPLVPLKTGGSGPPLFCVHAAGGSVAPYLPLAAVLDSPVYGLESPGLDGTTPPLTEMREMARVYLDAIRDVAPDGPYRLAGWSLGGAVAYEMACRLQAEGTPPELVVMLDTGDPPQLARPPADPDIHALFRRDLAGLTGVAADADVPDELRPQLDERLRVFAANMRAAAVWQPSVYTGPVTLAVTGDRPAAWPQARALTRVAVPGDHFTMLRPPHLDAVAPLLRSRISDG</sequence>
<dbReference type="PANTHER" id="PTHR45527:SF1">
    <property type="entry name" value="FATTY ACID SYNTHASE"/>
    <property type="match status" value="1"/>
</dbReference>
<dbReference type="SUPFAM" id="SSF53474">
    <property type="entry name" value="alpha/beta-Hydrolases"/>
    <property type="match status" value="1"/>
</dbReference>
<dbReference type="InterPro" id="IPR020806">
    <property type="entry name" value="PKS_PP-bd"/>
</dbReference>
<dbReference type="SUPFAM" id="SSF56801">
    <property type="entry name" value="Acetyl-CoA synthetase-like"/>
    <property type="match status" value="1"/>
</dbReference>
<evidence type="ECO:0000313" key="6">
    <source>
        <dbReference type="Proteomes" id="UP001596548"/>
    </source>
</evidence>
<dbReference type="SUPFAM" id="SSF47336">
    <property type="entry name" value="ACP-like"/>
    <property type="match status" value="1"/>
</dbReference>
<dbReference type="Pfam" id="PF00501">
    <property type="entry name" value="AMP-binding"/>
    <property type="match status" value="1"/>
</dbReference>
<evidence type="ECO:0000259" key="4">
    <source>
        <dbReference type="PROSITE" id="PS50075"/>
    </source>
</evidence>
<evidence type="ECO:0000256" key="2">
    <source>
        <dbReference type="ARBA" id="ARBA00022450"/>
    </source>
</evidence>
<dbReference type="Pfam" id="PF00975">
    <property type="entry name" value="Thioesterase"/>
    <property type="match status" value="1"/>
</dbReference>